<dbReference type="GO" id="GO:0043565">
    <property type="term" value="F:sequence-specific DNA binding"/>
    <property type="evidence" value="ECO:0007669"/>
    <property type="project" value="TreeGrafter"/>
</dbReference>
<evidence type="ECO:0000256" key="1">
    <source>
        <dbReference type="ARBA" id="ARBA00009437"/>
    </source>
</evidence>
<accession>A0A172YDV1</accession>
<protein>
    <recommendedName>
        <fullName evidence="5">HTH lysR-type domain-containing protein</fullName>
    </recommendedName>
</protein>
<evidence type="ECO:0000256" key="3">
    <source>
        <dbReference type="ARBA" id="ARBA00023125"/>
    </source>
</evidence>
<dbReference type="InterPro" id="IPR058163">
    <property type="entry name" value="LysR-type_TF_proteobact-type"/>
</dbReference>
<dbReference type="InterPro" id="IPR036390">
    <property type="entry name" value="WH_DNA-bd_sf"/>
</dbReference>
<dbReference type="RefSeq" id="WP_064122217.1">
    <property type="nucleotide sequence ID" value="NZ_CP015243.1"/>
</dbReference>
<dbReference type="Gene3D" id="3.40.190.290">
    <property type="match status" value="1"/>
</dbReference>
<dbReference type="Proteomes" id="UP000077875">
    <property type="component" value="Chromosome"/>
</dbReference>
<dbReference type="InterPro" id="IPR036388">
    <property type="entry name" value="WH-like_DNA-bd_sf"/>
</dbReference>
<proteinExistence type="inferred from homology"/>
<dbReference type="GO" id="GO:0003700">
    <property type="term" value="F:DNA-binding transcription factor activity"/>
    <property type="evidence" value="ECO:0007669"/>
    <property type="project" value="InterPro"/>
</dbReference>
<feature type="domain" description="HTH lysR-type" evidence="5">
    <location>
        <begin position="1"/>
        <end position="59"/>
    </location>
</feature>
<dbReference type="InterPro" id="IPR005119">
    <property type="entry name" value="LysR_subst-bd"/>
</dbReference>
<keyword evidence="7" id="KW-1185">Reference proteome</keyword>
<dbReference type="CDD" id="cd08422">
    <property type="entry name" value="PBP2_CrgA_like"/>
    <property type="match status" value="1"/>
</dbReference>
<sequence length="290" mass="31702">MDRLESMAVFARVAEVGSFSAAAKVCDLSATMVAKHVQHLEKRLGAKLIHRTTRRQSLTEVGQAFLADCLDVLARVEAAEDEARERNSQPTGRLRISATVSFGTHVVTPLVHDYLRRYPSVEVDLRLTDRVVDLVEEGIDVAFRFGDLPDSGLVARSLRPRFRLACASPEYLAQHGVPATPADLARHACLLFRDGAPRNRWQFANTPPIQVSGRFVADSGTALLSAARGGLGVALLADFEIADDITTGRLVQLLSDTATQAWPLSLVHLADRRMTAKLRSFVALALERLA</sequence>
<dbReference type="FunFam" id="1.10.10.10:FF:000001">
    <property type="entry name" value="LysR family transcriptional regulator"/>
    <property type="match status" value="1"/>
</dbReference>
<keyword evidence="2" id="KW-0805">Transcription regulation</keyword>
<dbReference type="PANTHER" id="PTHR30537">
    <property type="entry name" value="HTH-TYPE TRANSCRIPTIONAL REGULATOR"/>
    <property type="match status" value="1"/>
</dbReference>
<dbReference type="PANTHER" id="PTHR30537:SF5">
    <property type="entry name" value="HTH-TYPE TRANSCRIPTIONAL ACTIVATOR TTDR-RELATED"/>
    <property type="match status" value="1"/>
</dbReference>
<dbReference type="Pfam" id="PF03466">
    <property type="entry name" value="LysR_substrate"/>
    <property type="match status" value="1"/>
</dbReference>
<dbReference type="STRING" id="376489.A5892_07140"/>
<dbReference type="PROSITE" id="PS50931">
    <property type="entry name" value="HTH_LYSR"/>
    <property type="match status" value="1"/>
</dbReference>
<reference evidence="6 7" key="1">
    <citation type="submission" date="2016-04" db="EMBL/GenBank/DDBJ databases">
        <title>Complete Genome Sequence of Halotalea alkalilenta IHB B 13600.</title>
        <authorList>
            <person name="Swarnkar M.K."/>
            <person name="Sharma A."/>
            <person name="Kaushal K."/>
            <person name="Soni R."/>
            <person name="Rana S."/>
            <person name="Singh A.K."/>
            <person name="Gulati A."/>
        </authorList>
    </citation>
    <scope>NUCLEOTIDE SEQUENCE [LARGE SCALE GENOMIC DNA]</scope>
    <source>
        <strain evidence="6 7">IHB B 13600</strain>
    </source>
</reference>
<dbReference type="SUPFAM" id="SSF53850">
    <property type="entry name" value="Periplasmic binding protein-like II"/>
    <property type="match status" value="1"/>
</dbReference>
<dbReference type="KEGG" id="haa:A5892_07140"/>
<dbReference type="Pfam" id="PF00126">
    <property type="entry name" value="HTH_1"/>
    <property type="match status" value="1"/>
</dbReference>
<comment type="similarity">
    <text evidence="1">Belongs to the LysR transcriptional regulatory family.</text>
</comment>
<keyword evidence="3" id="KW-0238">DNA-binding</keyword>
<evidence type="ECO:0000256" key="4">
    <source>
        <dbReference type="ARBA" id="ARBA00023163"/>
    </source>
</evidence>
<keyword evidence="4" id="KW-0804">Transcription</keyword>
<name>A0A172YDV1_9GAMM</name>
<dbReference type="InterPro" id="IPR000847">
    <property type="entry name" value="LysR_HTH_N"/>
</dbReference>
<dbReference type="FunFam" id="3.40.190.290:FF:000001">
    <property type="entry name" value="Transcriptional regulator, LysR family"/>
    <property type="match status" value="1"/>
</dbReference>
<evidence type="ECO:0000256" key="2">
    <source>
        <dbReference type="ARBA" id="ARBA00023015"/>
    </source>
</evidence>
<gene>
    <name evidence="6" type="ORF">A5892_07140</name>
</gene>
<evidence type="ECO:0000259" key="5">
    <source>
        <dbReference type="PROSITE" id="PS50931"/>
    </source>
</evidence>
<dbReference type="EMBL" id="CP015243">
    <property type="protein sequence ID" value="ANF57262.1"/>
    <property type="molecule type" value="Genomic_DNA"/>
</dbReference>
<dbReference type="Gene3D" id="1.10.10.10">
    <property type="entry name" value="Winged helix-like DNA-binding domain superfamily/Winged helix DNA-binding domain"/>
    <property type="match status" value="1"/>
</dbReference>
<evidence type="ECO:0000313" key="6">
    <source>
        <dbReference type="EMBL" id="ANF57262.1"/>
    </source>
</evidence>
<dbReference type="SUPFAM" id="SSF46785">
    <property type="entry name" value="Winged helix' DNA-binding domain"/>
    <property type="match status" value="1"/>
</dbReference>
<dbReference type="GO" id="GO:0006351">
    <property type="term" value="P:DNA-templated transcription"/>
    <property type="evidence" value="ECO:0007669"/>
    <property type="project" value="TreeGrafter"/>
</dbReference>
<evidence type="ECO:0000313" key="7">
    <source>
        <dbReference type="Proteomes" id="UP000077875"/>
    </source>
</evidence>
<organism evidence="6 7">
    <name type="scientific">Halotalea alkalilenta</name>
    <dbReference type="NCBI Taxonomy" id="376489"/>
    <lineage>
        <taxon>Bacteria</taxon>
        <taxon>Pseudomonadati</taxon>
        <taxon>Pseudomonadota</taxon>
        <taxon>Gammaproteobacteria</taxon>
        <taxon>Oceanospirillales</taxon>
        <taxon>Halomonadaceae</taxon>
        <taxon>Halotalea</taxon>
    </lineage>
</organism>
<dbReference type="AlphaFoldDB" id="A0A172YDV1"/>